<evidence type="ECO:0000313" key="1">
    <source>
        <dbReference type="EMBL" id="CAD8897762.1"/>
    </source>
</evidence>
<sequence length="131" mass="15159">MIILEILQTKIALFDTGNNAHSRECSKKDKYFCLSGLTFLRPAFFTLPKDSSFPNASFRDLPNIYSALDVEVETEVEVVGIFRLNANTTRQDCIATVKKKNFKERDNMIFHWKLDYEHKSRMTKNNDNCGV</sequence>
<accession>A0A7S1G060</accession>
<proteinExistence type="predicted"/>
<gene>
    <name evidence="1" type="ORF">CHYS00102_LOCUS24976</name>
</gene>
<organism evidence="1">
    <name type="scientific">Corethron hystrix</name>
    <dbReference type="NCBI Taxonomy" id="216773"/>
    <lineage>
        <taxon>Eukaryota</taxon>
        <taxon>Sar</taxon>
        <taxon>Stramenopiles</taxon>
        <taxon>Ochrophyta</taxon>
        <taxon>Bacillariophyta</taxon>
        <taxon>Coscinodiscophyceae</taxon>
        <taxon>Corethrophycidae</taxon>
        <taxon>Corethrales</taxon>
        <taxon>Corethraceae</taxon>
        <taxon>Corethron</taxon>
    </lineage>
</organism>
<reference evidence="1" key="1">
    <citation type="submission" date="2021-01" db="EMBL/GenBank/DDBJ databases">
        <authorList>
            <person name="Corre E."/>
            <person name="Pelletier E."/>
            <person name="Niang G."/>
            <person name="Scheremetjew M."/>
            <person name="Finn R."/>
            <person name="Kale V."/>
            <person name="Holt S."/>
            <person name="Cochrane G."/>
            <person name="Meng A."/>
            <person name="Brown T."/>
            <person name="Cohen L."/>
        </authorList>
    </citation>
    <scope>NUCLEOTIDE SEQUENCE</scope>
    <source>
        <strain evidence="1">308</strain>
    </source>
</reference>
<dbReference type="EMBL" id="HBFR01034216">
    <property type="protein sequence ID" value="CAD8897762.1"/>
    <property type="molecule type" value="Transcribed_RNA"/>
</dbReference>
<name>A0A7S1G060_9STRA</name>
<protein>
    <submittedName>
        <fullName evidence="1">Uncharacterized protein</fullName>
    </submittedName>
</protein>
<dbReference type="AlphaFoldDB" id="A0A7S1G060"/>